<reference evidence="1 2" key="1">
    <citation type="submission" date="2014-07" db="EMBL/GenBank/DDBJ databases">
        <title>Expanding our view of genomic diversity in Candidatus Accumulibacter clades.</title>
        <authorList>
            <person name="Skennerton C.T."/>
            <person name="Barr J.J."/>
            <person name="Slater F.R."/>
            <person name="Bond P.L."/>
            <person name="Tyson G.W."/>
        </authorList>
    </citation>
    <scope>NUCLEOTIDE SEQUENCE [LARGE SCALE GENOMIC DNA]</scope>
    <source>
        <strain evidence="2">SK-01</strain>
    </source>
</reference>
<dbReference type="AlphaFoldDB" id="A0A084Y1F4"/>
<dbReference type="STRING" id="1457154.CAPSK01_001944"/>
<accession>A0A084Y1F4</accession>
<organism evidence="1 2">
    <name type="scientific">Candidatus Accumulibacter vicinus</name>
    <dbReference type="NCBI Taxonomy" id="2954382"/>
    <lineage>
        <taxon>Bacteria</taxon>
        <taxon>Pseudomonadati</taxon>
        <taxon>Pseudomonadota</taxon>
        <taxon>Betaproteobacteria</taxon>
        <taxon>Candidatus Accumulibacter</taxon>
    </lineage>
</organism>
<dbReference type="RefSeq" id="WP_273703367.1">
    <property type="nucleotide sequence ID" value="NZ_JDSS02000020.1"/>
</dbReference>
<dbReference type="EMBL" id="JDSS02000020">
    <property type="protein sequence ID" value="KFB68548.1"/>
    <property type="molecule type" value="Genomic_DNA"/>
</dbReference>
<comment type="caution">
    <text evidence="1">The sequence shown here is derived from an EMBL/GenBank/DDBJ whole genome shotgun (WGS) entry which is preliminary data.</text>
</comment>
<proteinExistence type="predicted"/>
<evidence type="ECO:0000313" key="1">
    <source>
        <dbReference type="EMBL" id="KFB68548.1"/>
    </source>
</evidence>
<sequence>MFEIQILHQTGLVLVANAVARRLRSLPLVRKLATRLAGTALLGFGVKLTLDNR</sequence>
<evidence type="ECO:0000313" key="2">
    <source>
        <dbReference type="Proteomes" id="UP000019812"/>
    </source>
</evidence>
<name>A0A084Y1F4_9PROT</name>
<dbReference type="Proteomes" id="UP000019812">
    <property type="component" value="Unassembled WGS sequence"/>
</dbReference>
<gene>
    <name evidence="1" type="ORF">CAPSK01_001944</name>
</gene>
<protein>
    <submittedName>
        <fullName evidence="1">Uncharacterized protein</fullName>
    </submittedName>
</protein>